<dbReference type="Pfam" id="PF00149">
    <property type="entry name" value="Metallophos"/>
    <property type="match status" value="1"/>
</dbReference>
<dbReference type="Proteomes" id="UP000067206">
    <property type="component" value="Chromosome"/>
</dbReference>
<protein>
    <submittedName>
        <fullName evidence="5">Phosphoesterase</fullName>
    </submittedName>
</protein>
<dbReference type="PROSITE" id="PS00383">
    <property type="entry name" value="TYR_PHOSPHATASE_1"/>
    <property type="match status" value="1"/>
</dbReference>
<dbReference type="PANTHER" id="PTHR42988:SF2">
    <property type="entry name" value="CYCLIC NUCLEOTIDE PHOSPHODIESTERASE CBUA0032-RELATED"/>
    <property type="match status" value="1"/>
</dbReference>
<gene>
    <name evidence="5" type="ORF">RY67_657</name>
</gene>
<comment type="similarity">
    <text evidence="4">Belongs to the cyclic nucleotide phosphodiesterase class-III family.</text>
</comment>
<evidence type="ECO:0000256" key="1">
    <source>
        <dbReference type="ARBA" id="ARBA00022723"/>
    </source>
</evidence>
<dbReference type="InterPro" id="IPR029021">
    <property type="entry name" value="Prot-tyrosine_phosphatase-like"/>
</dbReference>
<reference evidence="5 6" key="1">
    <citation type="submission" date="2014-12" db="EMBL/GenBank/DDBJ databases">
        <title>Complete genome sequence of Bifidobacterium longum subsp. infantis BT1.</title>
        <authorList>
            <person name="Kim J.F."/>
            <person name="Kwak M.-J."/>
        </authorList>
    </citation>
    <scope>NUCLEOTIDE SEQUENCE [LARGE SCALE GENOMIC DNA]</scope>
    <source>
        <strain evidence="5 6">BT1</strain>
    </source>
</reference>
<dbReference type="AlphaFoldDB" id="A0A0M4LU63"/>
<dbReference type="InterPro" id="IPR000387">
    <property type="entry name" value="Tyr_Pase_dom"/>
</dbReference>
<dbReference type="SUPFAM" id="SSF52799">
    <property type="entry name" value="(Phosphotyrosine protein) phosphatases II"/>
    <property type="match status" value="1"/>
</dbReference>
<dbReference type="InterPro" id="IPR026893">
    <property type="entry name" value="Tyr/Ser_Pase_IphP-type"/>
</dbReference>
<evidence type="ECO:0000256" key="4">
    <source>
        <dbReference type="ARBA" id="ARBA00025742"/>
    </source>
</evidence>
<sequence>MQVATSRPPETIELDGAFNARIVAWYDDGHPRLIRSSALDHLTQNGIHELARLGVTTIIDLREPGEESPRQFPGIRTVSVPLYHLSEGAPKTGELASIYRFMLVQRGNELAEAVGTIADNTNGATLVHCSMGKDRTGLVVALALLCMGVPRNSVVDDYATTERSLSSSMRNDILMQIALDAPEEPLRSQTMSMRLTSPASMMSAICCGLESVGGASAYLCSHGLDDVKLGRLKNTARKMRRLSILHCSDIHAGAGEGVKPDVDGLEALDRVASYAHALDLRPDVLVCTGDLIHKDADLYPCVVEGLHGLAQSLDVPLAVVPGNHDDFDEARHLTNGALPSLPYRLRVAGYDFLMLDSSEGDVPESQLVWLRRQLRNPDAQPAVLVLHHSPVPSIMPSLAKVALHNGDKLGEAMDSGVVRLVLAGHYHHAMCGVFRGVPVCVAPSLAYEQEMSVGPEWVSCVPGASFFVEELYEDGELRTTMVPMPPQEPVLFTVRAGSSTHRERRVESK</sequence>
<dbReference type="PATRIC" id="fig|1682.24.peg.633"/>
<keyword evidence="3" id="KW-0408">Iron</keyword>
<dbReference type="RefSeq" id="WP_060620316.1">
    <property type="nucleotide sequence ID" value="NZ_CP010411.1"/>
</dbReference>
<dbReference type="SUPFAM" id="SSF56300">
    <property type="entry name" value="Metallo-dependent phosphatases"/>
    <property type="match status" value="1"/>
</dbReference>
<dbReference type="GO" id="GO:0046872">
    <property type="term" value="F:metal ion binding"/>
    <property type="evidence" value="ECO:0007669"/>
    <property type="project" value="UniProtKB-KW"/>
</dbReference>
<evidence type="ECO:0000256" key="2">
    <source>
        <dbReference type="ARBA" id="ARBA00022801"/>
    </source>
</evidence>
<keyword evidence="1" id="KW-0479">Metal-binding</keyword>
<evidence type="ECO:0000313" key="5">
    <source>
        <dbReference type="EMBL" id="ALE08714.1"/>
    </source>
</evidence>
<dbReference type="PANTHER" id="PTHR42988">
    <property type="entry name" value="PHOSPHOHYDROLASE"/>
    <property type="match status" value="1"/>
</dbReference>
<proteinExistence type="inferred from homology"/>
<dbReference type="InterPro" id="IPR016130">
    <property type="entry name" value="Tyr_Pase_AS"/>
</dbReference>
<evidence type="ECO:0000313" key="6">
    <source>
        <dbReference type="Proteomes" id="UP000067206"/>
    </source>
</evidence>
<organism evidence="5 6">
    <name type="scientific">Bifidobacterium longum subsp. infantis</name>
    <dbReference type="NCBI Taxonomy" id="1682"/>
    <lineage>
        <taxon>Bacteria</taxon>
        <taxon>Bacillati</taxon>
        <taxon>Actinomycetota</taxon>
        <taxon>Actinomycetes</taxon>
        <taxon>Bifidobacteriales</taxon>
        <taxon>Bifidobacteriaceae</taxon>
        <taxon>Bifidobacterium</taxon>
    </lineage>
</organism>
<evidence type="ECO:0000256" key="3">
    <source>
        <dbReference type="ARBA" id="ARBA00023004"/>
    </source>
</evidence>
<dbReference type="PROSITE" id="PS50056">
    <property type="entry name" value="TYR_PHOSPHATASE_2"/>
    <property type="match status" value="1"/>
</dbReference>
<dbReference type="InterPro" id="IPR050884">
    <property type="entry name" value="CNP_phosphodiesterase-III"/>
</dbReference>
<dbReference type="Gene3D" id="3.90.190.10">
    <property type="entry name" value="Protein tyrosine phosphatase superfamily"/>
    <property type="match status" value="1"/>
</dbReference>
<dbReference type="Gene3D" id="3.60.21.10">
    <property type="match status" value="1"/>
</dbReference>
<dbReference type="EMBL" id="CP010411">
    <property type="protein sequence ID" value="ALE08714.1"/>
    <property type="molecule type" value="Genomic_DNA"/>
</dbReference>
<dbReference type="Pfam" id="PF13350">
    <property type="entry name" value="Y_phosphatase3"/>
    <property type="match status" value="1"/>
</dbReference>
<name>A0A0M4LU63_BIFLI</name>
<accession>A0A0M4LU63</accession>
<dbReference type="GO" id="GO:0004721">
    <property type="term" value="F:phosphoprotein phosphatase activity"/>
    <property type="evidence" value="ECO:0007669"/>
    <property type="project" value="InterPro"/>
</dbReference>
<dbReference type="InterPro" id="IPR004843">
    <property type="entry name" value="Calcineurin-like_PHP"/>
</dbReference>
<dbReference type="InterPro" id="IPR029052">
    <property type="entry name" value="Metallo-depent_PP-like"/>
</dbReference>
<keyword evidence="2" id="KW-0378">Hydrolase</keyword>